<dbReference type="Pfam" id="PF00582">
    <property type="entry name" value="Usp"/>
    <property type="match status" value="2"/>
</dbReference>
<comment type="similarity">
    <text evidence="1">Belongs to the universal stress protein A family.</text>
</comment>
<keyword evidence="4" id="KW-1185">Reference proteome</keyword>
<dbReference type="PRINTS" id="PR01438">
    <property type="entry name" value="UNVRSLSTRESS"/>
</dbReference>
<accession>D2B6Q9</accession>
<dbReference type="STRING" id="479432.Sros_4828"/>
<dbReference type="InterPro" id="IPR006015">
    <property type="entry name" value="Universal_stress_UspA"/>
</dbReference>
<dbReference type="Proteomes" id="UP000002029">
    <property type="component" value="Chromosome"/>
</dbReference>
<dbReference type="EMBL" id="CP001814">
    <property type="protein sequence ID" value="ACZ87647.1"/>
    <property type="molecule type" value="Genomic_DNA"/>
</dbReference>
<evidence type="ECO:0000313" key="4">
    <source>
        <dbReference type="Proteomes" id="UP000002029"/>
    </source>
</evidence>
<feature type="domain" description="UspA" evidence="2">
    <location>
        <begin position="5"/>
        <end position="137"/>
    </location>
</feature>
<dbReference type="Gene3D" id="3.40.50.620">
    <property type="entry name" value="HUPs"/>
    <property type="match status" value="2"/>
</dbReference>
<protein>
    <recommendedName>
        <fullName evidence="2">UspA domain-containing protein</fullName>
    </recommendedName>
</protein>
<dbReference type="AlphaFoldDB" id="D2B6Q9"/>
<dbReference type="HOGENOM" id="CLU_049301_2_3_11"/>
<dbReference type="KEGG" id="sro:Sros_4828"/>
<name>D2B6Q9_STRRD</name>
<gene>
    <name evidence="3" type="ordered locus">Sros_4828</name>
</gene>
<sequence>MTEPRRIVIGYDGSDFSMQALDWAMDEAELRKLSLTLTHAWRWPYGESDDGAKLHLRKAAEHVLHHGADCARACSTIVDVATDLHEGSAAQRLVELSADAELVVVGSRGLSAPARSVIGSVTAAVAARARSPVIIVRGAGPLPVPLHPGPVVVGLKNTTADEVLDFAFHEAALRRLRLRVIHAGYPRLLTWGVAMASLPDPDDSRRACQERLNERLAPWQEKYPEVPVDAAVTMSAPKEALGAAAAKATLIVAGTGRTARRTGRLGVITRSLVRHASCPVAVVAPLEGAEPC</sequence>
<evidence type="ECO:0000256" key="1">
    <source>
        <dbReference type="ARBA" id="ARBA00008791"/>
    </source>
</evidence>
<feature type="domain" description="UspA" evidence="2">
    <location>
        <begin position="151"/>
        <end position="283"/>
    </location>
</feature>
<evidence type="ECO:0000259" key="2">
    <source>
        <dbReference type="Pfam" id="PF00582"/>
    </source>
</evidence>
<proteinExistence type="inferred from homology"/>
<dbReference type="PANTHER" id="PTHR46268:SF6">
    <property type="entry name" value="UNIVERSAL STRESS PROTEIN UP12"/>
    <property type="match status" value="1"/>
</dbReference>
<dbReference type="eggNOG" id="COG0589">
    <property type="taxonomic scope" value="Bacteria"/>
</dbReference>
<dbReference type="InterPro" id="IPR006016">
    <property type="entry name" value="UspA"/>
</dbReference>
<organism evidence="3 4">
    <name type="scientific">Streptosporangium roseum (strain ATCC 12428 / DSM 43021 / JCM 3005 / KCTC 9067 / NCIMB 10171 / NRRL 2505 / NI 9100)</name>
    <dbReference type="NCBI Taxonomy" id="479432"/>
    <lineage>
        <taxon>Bacteria</taxon>
        <taxon>Bacillati</taxon>
        <taxon>Actinomycetota</taxon>
        <taxon>Actinomycetes</taxon>
        <taxon>Streptosporangiales</taxon>
        <taxon>Streptosporangiaceae</taxon>
        <taxon>Streptosporangium</taxon>
    </lineage>
</organism>
<dbReference type="InterPro" id="IPR014729">
    <property type="entry name" value="Rossmann-like_a/b/a_fold"/>
</dbReference>
<reference evidence="3 4" key="1">
    <citation type="journal article" date="2010" name="Stand. Genomic Sci.">
        <title>Complete genome sequence of Streptosporangium roseum type strain (NI 9100).</title>
        <authorList>
            <person name="Nolan M."/>
            <person name="Sikorski J."/>
            <person name="Jando M."/>
            <person name="Lucas S."/>
            <person name="Lapidus A."/>
            <person name="Glavina Del Rio T."/>
            <person name="Chen F."/>
            <person name="Tice H."/>
            <person name="Pitluck S."/>
            <person name="Cheng J.F."/>
            <person name="Chertkov O."/>
            <person name="Sims D."/>
            <person name="Meincke L."/>
            <person name="Brettin T."/>
            <person name="Han C."/>
            <person name="Detter J.C."/>
            <person name="Bruce D."/>
            <person name="Goodwin L."/>
            <person name="Land M."/>
            <person name="Hauser L."/>
            <person name="Chang Y.J."/>
            <person name="Jeffries C.D."/>
            <person name="Ivanova N."/>
            <person name="Mavromatis K."/>
            <person name="Mikhailova N."/>
            <person name="Chen A."/>
            <person name="Palaniappan K."/>
            <person name="Chain P."/>
            <person name="Rohde M."/>
            <person name="Goker M."/>
            <person name="Bristow J."/>
            <person name="Eisen J.A."/>
            <person name="Markowitz V."/>
            <person name="Hugenholtz P."/>
            <person name="Kyrpides N.C."/>
            <person name="Klenk H.P."/>
        </authorList>
    </citation>
    <scope>NUCLEOTIDE SEQUENCE [LARGE SCALE GENOMIC DNA]</scope>
    <source>
        <strain evidence="4">ATCC 12428 / DSM 43021 / JCM 3005 / NI 9100</strain>
    </source>
</reference>
<dbReference type="PANTHER" id="PTHR46268">
    <property type="entry name" value="STRESS RESPONSE PROTEIN NHAX"/>
    <property type="match status" value="1"/>
</dbReference>
<dbReference type="RefSeq" id="WP_012891385.1">
    <property type="nucleotide sequence ID" value="NC_013595.1"/>
</dbReference>
<evidence type="ECO:0000313" key="3">
    <source>
        <dbReference type="EMBL" id="ACZ87647.1"/>
    </source>
</evidence>
<dbReference type="OrthoDB" id="9784123at2"/>
<dbReference type="SUPFAM" id="SSF52402">
    <property type="entry name" value="Adenine nucleotide alpha hydrolases-like"/>
    <property type="match status" value="2"/>
</dbReference>